<name>A0A919SE38_9ACTN</name>
<dbReference type="EMBL" id="BOQL01000032">
    <property type="protein sequence ID" value="GIM70702.1"/>
    <property type="molecule type" value="Genomic_DNA"/>
</dbReference>
<feature type="region of interest" description="Disordered" evidence="1">
    <location>
        <begin position="26"/>
        <end position="161"/>
    </location>
</feature>
<proteinExistence type="predicted"/>
<evidence type="ECO:0000313" key="3">
    <source>
        <dbReference type="Proteomes" id="UP000681340"/>
    </source>
</evidence>
<organism evidence="2 3">
    <name type="scientific">Actinoplanes auranticolor</name>
    <dbReference type="NCBI Taxonomy" id="47988"/>
    <lineage>
        <taxon>Bacteria</taxon>
        <taxon>Bacillati</taxon>
        <taxon>Actinomycetota</taxon>
        <taxon>Actinomycetes</taxon>
        <taxon>Micromonosporales</taxon>
        <taxon>Micromonosporaceae</taxon>
        <taxon>Actinoplanes</taxon>
    </lineage>
</organism>
<dbReference type="AlphaFoldDB" id="A0A919SE38"/>
<accession>A0A919SE38</accession>
<reference evidence="2" key="1">
    <citation type="submission" date="2021-03" db="EMBL/GenBank/DDBJ databases">
        <title>Whole genome shotgun sequence of Actinoplanes auranticolor NBRC 12245.</title>
        <authorList>
            <person name="Komaki H."/>
            <person name="Tamura T."/>
        </authorList>
    </citation>
    <scope>NUCLEOTIDE SEQUENCE</scope>
    <source>
        <strain evidence="2">NBRC 12245</strain>
    </source>
</reference>
<evidence type="ECO:0000256" key="1">
    <source>
        <dbReference type="SAM" id="MobiDB-lite"/>
    </source>
</evidence>
<evidence type="ECO:0000313" key="2">
    <source>
        <dbReference type="EMBL" id="GIM70702.1"/>
    </source>
</evidence>
<comment type="caution">
    <text evidence="2">The sequence shown here is derived from an EMBL/GenBank/DDBJ whole genome shotgun (WGS) entry which is preliminary data.</text>
</comment>
<protein>
    <submittedName>
        <fullName evidence="2">Uncharacterized protein</fullName>
    </submittedName>
</protein>
<sequence length="161" mass="16317">MADEPSPARDELLAGVDTLFPLAKGLFPENEDPVFSGETETGAGKPEAAAPDMAELAELGPGGEADTPGDEPETARAGADGEPPAARELTEDRDPAEDGELTGDGRRSGGGGVTEDEAGSTITDGSGRVTGPEPTTAVPRAARRGPINRAARLNTLRVAVS</sequence>
<dbReference type="Proteomes" id="UP000681340">
    <property type="component" value="Unassembled WGS sequence"/>
</dbReference>
<keyword evidence="3" id="KW-1185">Reference proteome</keyword>
<gene>
    <name evidence="2" type="ORF">Aau02nite_42270</name>
</gene>